<proteinExistence type="predicted"/>
<comment type="caution">
    <text evidence="2">The sequence shown here is derived from an EMBL/GenBank/DDBJ whole genome shotgun (WGS) entry which is preliminary data.</text>
</comment>
<dbReference type="Gene3D" id="6.10.250.2410">
    <property type="match status" value="1"/>
</dbReference>
<evidence type="ECO:0000313" key="2">
    <source>
        <dbReference type="EMBL" id="OGG57838.1"/>
    </source>
</evidence>
<evidence type="ECO:0000256" key="1">
    <source>
        <dbReference type="ARBA" id="ARBA00044777"/>
    </source>
</evidence>
<accession>A0A1F6D8T3</accession>
<evidence type="ECO:0000313" key="3">
    <source>
        <dbReference type="Proteomes" id="UP000177958"/>
    </source>
</evidence>
<sequence length="242" mass="26914">MSERFSITTETFSGPLDALLNLIEERKLSISQVSLADVTDAYLAYVEKLPSLPLGETAQFVLVASTLLLIKSRTLLPSLSLTEEERESVEELERRLARYALVRKAARGLRKEWGSQPLVFAKRAPERTPVFSPGEISLKAIAELAHRLVNILPKPEALARAAVAPILALEDVIVQLKDRLTQAFKAKFSELTRSRGREETIVYFLATLELVRAGSISATQERLFADITLETEAEDIPKYGHA</sequence>
<protein>
    <recommendedName>
        <fullName evidence="1">Segregation and condensation protein A</fullName>
    </recommendedName>
</protein>
<organism evidence="2 3">
    <name type="scientific">Candidatus Kaiserbacteria bacterium RIFCSPHIGHO2_01_FULL_55_17</name>
    <dbReference type="NCBI Taxonomy" id="1798484"/>
    <lineage>
        <taxon>Bacteria</taxon>
        <taxon>Candidatus Kaiseribacteriota</taxon>
    </lineage>
</organism>
<dbReference type="PANTHER" id="PTHR33969:SF2">
    <property type="entry name" value="SEGREGATION AND CONDENSATION PROTEIN A"/>
    <property type="match status" value="1"/>
</dbReference>
<dbReference type="AlphaFoldDB" id="A0A1F6D8T3"/>
<name>A0A1F6D8T3_9BACT</name>
<dbReference type="Pfam" id="PF02616">
    <property type="entry name" value="SMC_ScpA"/>
    <property type="match status" value="1"/>
</dbReference>
<dbReference type="InterPro" id="IPR003768">
    <property type="entry name" value="ScpA"/>
</dbReference>
<dbReference type="Proteomes" id="UP000177958">
    <property type="component" value="Unassembled WGS sequence"/>
</dbReference>
<dbReference type="Gene3D" id="1.10.10.580">
    <property type="entry name" value="Structural maintenance of chromosome 1. Chain E"/>
    <property type="match status" value="1"/>
</dbReference>
<gene>
    <name evidence="2" type="ORF">A2853_00500</name>
</gene>
<dbReference type="InterPro" id="IPR023093">
    <property type="entry name" value="ScpA-like_C"/>
</dbReference>
<dbReference type="EMBL" id="MFKX01000010">
    <property type="protein sequence ID" value="OGG57838.1"/>
    <property type="molecule type" value="Genomic_DNA"/>
</dbReference>
<reference evidence="2 3" key="1">
    <citation type="journal article" date="2016" name="Nat. Commun.">
        <title>Thousands of microbial genomes shed light on interconnected biogeochemical processes in an aquifer system.</title>
        <authorList>
            <person name="Anantharaman K."/>
            <person name="Brown C.T."/>
            <person name="Hug L.A."/>
            <person name="Sharon I."/>
            <person name="Castelle C.J."/>
            <person name="Probst A.J."/>
            <person name="Thomas B.C."/>
            <person name="Singh A."/>
            <person name="Wilkins M.J."/>
            <person name="Karaoz U."/>
            <person name="Brodie E.L."/>
            <person name="Williams K.H."/>
            <person name="Hubbard S.S."/>
            <person name="Banfield J.F."/>
        </authorList>
    </citation>
    <scope>NUCLEOTIDE SEQUENCE [LARGE SCALE GENOMIC DNA]</scope>
</reference>
<dbReference type="PANTHER" id="PTHR33969">
    <property type="entry name" value="SEGREGATION AND CONDENSATION PROTEIN A"/>
    <property type="match status" value="1"/>
</dbReference>